<dbReference type="InterPro" id="IPR021752">
    <property type="entry name" value="TF_Rrn7_Zf"/>
</dbReference>
<evidence type="ECO:0000259" key="11">
    <source>
        <dbReference type="Pfam" id="PF11781"/>
    </source>
</evidence>
<keyword evidence="7" id="KW-0238">DNA-binding</keyword>
<evidence type="ECO:0000256" key="9">
    <source>
        <dbReference type="ARBA" id="ARBA00023242"/>
    </source>
</evidence>
<evidence type="ECO:0000256" key="4">
    <source>
        <dbReference type="ARBA" id="ARBA00022771"/>
    </source>
</evidence>
<feature type="region of interest" description="Disordered" evidence="10">
    <location>
        <begin position="139"/>
        <end position="169"/>
    </location>
</feature>
<dbReference type="Pfam" id="PF20645">
    <property type="entry name" value="Rrn7_cyclin_C"/>
    <property type="match status" value="1"/>
</dbReference>
<evidence type="ECO:0000256" key="1">
    <source>
        <dbReference type="ARBA" id="ARBA00004604"/>
    </source>
</evidence>
<comment type="similarity">
    <text evidence="2">Belongs to the RRN7/TAF1B family.</text>
</comment>
<dbReference type="PANTHER" id="PTHR31576">
    <property type="entry name" value="TATA BOX-BINDING PROTEIN-ASSOCIATED FACTOR RNA POLYMERASE I SUBUNIT B"/>
    <property type="match status" value="1"/>
</dbReference>
<dbReference type="GO" id="GO:0001164">
    <property type="term" value="F:RNA polymerase I core promoter sequence-specific DNA binding"/>
    <property type="evidence" value="ECO:0007669"/>
    <property type="project" value="InterPro"/>
</dbReference>
<keyword evidence="8" id="KW-0804">Transcription</keyword>
<keyword evidence="6" id="KW-0805">Transcription regulation</keyword>
<dbReference type="Proteomes" id="UP000799440">
    <property type="component" value="Unassembled WGS sequence"/>
</dbReference>
<dbReference type="InterPro" id="IPR048540">
    <property type="entry name" value="Rrn7_cyclin_N"/>
</dbReference>
<name>A0A6A6VDD2_9PLEO</name>
<evidence type="ECO:0000313" key="15">
    <source>
        <dbReference type="Proteomes" id="UP000799440"/>
    </source>
</evidence>
<accession>A0A6A6VDD2</accession>
<gene>
    <name evidence="14" type="ORF">M011DRAFT_42817</name>
</gene>
<reference evidence="14" key="1">
    <citation type="journal article" date="2020" name="Stud. Mycol.">
        <title>101 Dothideomycetes genomes: a test case for predicting lifestyles and emergence of pathogens.</title>
        <authorList>
            <person name="Haridas S."/>
            <person name="Albert R."/>
            <person name="Binder M."/>
            <person name="Bloem J."/>
            <person name="Labutti K."/>
            <person name="Salamov A."/>
            <person name="Andreopoulos B."/>
            <person name="Baker S."/>
            <person name="Barry K."/>
            <person name="Bills G."/>
            <person name="Bluhm B."/>
            <person name="Cannon C."/>
            <person name="Castanera R."/>
            <person name="Culley D."/>
            <person name="Daum C."/>
            <person name="Ezra D."/>
            <person name="Gonzalez J."/>
            <person name="Henrissat B."/>
            <person name="Kuo A."/>
            <person name="Liang C."/>
            <person name="Lipzen A."/>
            <person name="Lutzoni F."/>
            <person name="Magnuson J."/>
            <person name="Mondo S."/>
            <person name="Nolan M."/>
            <person name="Ohm R."/>
            <person name="Pangilinan J."/>
            <person name="Park H.-J."/>
            <person name="Ramirez L."/>
            <person name="Alfaro M."/>
            <person name="Sun H."/>
            <person name="Tritt A."/>
            <person name="Yoshinaga Y."/>
            <person name="Zwiers L.-H."/>
            <person name="Turgeon B."/>
            <person name="Goodwin S."/>
            <person name="Spatafora J."/>
            <person name="Crous P."/>
            <person name="Grigoriev I."/>
        </authorList>
    </citation>
    <scope>NUCLEOTIDE SEQUENCE</scope>
    <source>
        <strain evidence="14">CBS 119925</strain>
    </source>
</reference>
<proteinExistence type="inferred from homology"/>
<evidence type="ECO:0000259" key="13">
    <source>
        <dbReference type="Pfam" id="PF20645"/>
    </source>
</evidence>
<comment type="subcellular location">
    <subcellularLocation>
        <location evidence="1">Nucleus</location>
        <location evidence="1">Nucleolus</location>
    </subcellularLocation>
</comment>
<evidence type="ECO:0000256" key="3">
    <source>
        <dbReference type="ARBA" id="ARBA00022723"/>
    </source>
</evidence>
<evidence type="ECO:0000256" key="5">
    <source>
        <dbReference type="ARBA" id="ARBA00022833"/>
    </source>
</evidence>
<dbReference type="GO" id="GO:0042790">
    <property type="term" value="P:nucleolar large rRNA transcription by RNA polymerase I"/>
    <property type="evidence" value="ECO:0007669"/>
    <property type="project" value="TreeGrafter"/>
</dbReference>
<dbReference type="Pfam" id="PF20644">
    <property type="entry name" value="Rrn7_cyclin_N"/>
    <property type="match status" value="1"/>
</dbReference>
<keyword evidence="5" id="KW-0862">Zinc</keyword>
<keyword evidence="9" id="KW-0539">Nucleus</keyword>
<dbReference type="AlphaFoldDB" id="A0A6A6VDD2"/>
<keyword evidence="4" id="KW-0863">Zinc-finger</keyword>
<feature type="domain" description="RRN7-type" evidence="11">
    <location>
        <begin position="15"/>
        <end position="44"/>
    </location>
</feature>
<dbReference type="OrthoDB" id="428577at2759"/>
<dbReference type="InterPro" id="IPR033599">
    <property type="entry name" value="TAF1B/Rrn7"/>
</dbReference>
<keyword evidence="3" id="KW-0479">Metal-binding</keyword>
<feature type="domain" description="Rrn7/TAF1B N-terminal cyclin" evidence="12">
    <location>
        <begin position="95"/>
        <end position="220"/>
    </location>
</feature>
<dbReference type="GO" id="GO:0008270">
    <property type="term" value="F:zinc ion binding"/>
    <property type="evidence" value="ECO:0007669"/>
    <property type="project" value="UniProtKB-KW"/>
</dbReference>
<evidence type="ECO:0000256" key="7">
    <source>
        <dbReference type="ARBA" id="ARBA00023125"/>
    </source>
</evidence>
<dbReference type="EMBL" id="MU006571">
    <property type="protein sequence ID" value="KAF2747886.1"/>
    <property type="molecule type" value="Genomic_DNA"/>
</dbReference>
<feature type="domain" description="Rrn7/TAF1B C-terminal cyclin" evidence="13">
    <location>
        <begin position="243"/>
        <end position="421"/>
    </location>
</feature>
<protein>
    <submittedName>
        <fullName evidence="14">Uncharacterized protein</fullName>
    </submittedName>
</protein>
<dbReference type="PANTHER" id="PTHR31576:SF2">
    <property type="entry name" value="TATA BOX-BINDING PROTEIN-ASSOCIATED FACTOR RNA POLYMERASE I SUBUNIT B"/>
    <property type="match status" value="1"/>
</dbReference>
<sequence length="559" mass="63967">MDILDPTDDRDSGRRKGPVCGEDNCRSKYYEEGDDGYLYCQNGHRKGTLVIGDDENDFSGPARRTVTRKRKEEDFGKQQQYYKGREALTLYLQSLQLILRHQIHFLVHTKSLPEDLEPIIHDLWTLRILSLEPKIATSQEYSSDSQTHDVSDTETSDTGNPLRPRLREKKLSRTPGLMDALALCYLGCLTLRLPITPGDFYTWTSHEQMPYKRAIRLLPRNMRNKLPASYHASLDPTTLLRFERFYTTVTDVSFALQQTYGIPWPPLNHPPLLLRMLQELALPLEIYDATVRIARILGFDFAISFPDHQGRKERSKRLSLHHIPEAQLLSALIVSVKLFYPFSCSSSLTKPIHPRTASEPSALTIPWRDWSHKLSSGIQGAETSTARAPYSIENLENLDEKAVFDMDVWQLDQFLDFYQDSFISTDPVDQRDTYRTALYELFPLDAIPAASSSPDTRKPGGRAEKEMLEVVKAVHKGFGVQKVVKGKDGGVDVRRAGEEYESWKRVEEVPEDARVFFERAARVVGMEVGMVVLGVWMTERGLEKWVRRKREGGRMEEGV</sequence>
<dbReference type="Pfam" id="PF11781">
    <property type="entry name" value="Zn_ribbon_RRN7"/>
    <property type="match status" value="1"/>
</dbReference>
<keyword evidence="15" id="KW-1185">Reference proteome</keyword>
<organism evidence="14 15">
    <name type="scientific">Sporormia fimetaria CBS 119925</name>
    <dbReference type="NCBI Taxonomy" id="1340428"/>
    <lineage>
        <taxon>Eukaryota</taxon>
        <taxon>Fungi</taxon>
        <taxon>Dikarya</taxon>
        <taxon>Ascomycota</taxon>
        <taxon>Pezizomycotina</taxon>
        <taxon>Dothideomycetes</taxon>
        <taxon>Pleosporomycetidae</taxon>
        <taxon>Pleosporales</taxon>
        <taxon>Sporormiaceae</taxon>
        <taxon>Sporormia</taxon>
    </lineage>
</organism>
<evidence type="ECO:0000313" key="14">
    <source>
        <dbReference type="EMBL" id="KAF2747886.1"/>
    </source>
</evidence>
<evidence type="ECO:0000256" key="6">
    <source>
        <dbReference type="ARBA" id="ARBA00023015"/>
    </source>
</evidence>
<evidence type="ECO:0000256" key="10">
    <source>
        <dbReference type="SAM" id="MobiDB-lite"/>
    </source>
</evidence>
<dbReference type="GO" id="GO:0070860">
    <property type="term" value="C:RNA polymerase I core factor complex"/>
    <property type="evidence" value="ECO:0007669"/>
    <property type="project" value="InterPro"/>
</dbReference>
<evidence type="ECO:0000256" key="2">
    <source>
        <dbReference type="ARBA" id="ARBA00006899"/>
    </source>
</evidence>
<evidence type="ECO:0000259" key="12">
    <source>
        <dbReference type="Pfam" id="PF20644"/>
    </source>
</evidence>
<evidence type="ECO:0000256" key="8">
    <source>
        <dbReference type="ARBA" id="ARBA00023163"/>
    </source>
</evidence>
<dbReference type="InterPro" id="IPR048538">
    <property type="entry name" value="Rrn7_cyclin_C"/>
</dbReference>